<accession>A0AAD9I2F0</accession>
<dbReference type="GO" id="GO:0005886">
    <property type="term" value="C:plasma membrane"/>
    <property type="evidence" value="ECO:0007669"/>
    <property type="project" value="TreeGrafter"/>
</dbReference>
<sequence>MELCEWWGGSIVSESTAAPVGSQAGKIDSHFHVDEAAAAAAAAPPPPPPVTPAMSSGMVSHAERESDSHEKGPRVTDRDLAAPEAEPALTARRFMSFVAMAFLWTGSQIPVYLFGGVPPLIYRDLGGEDRWVWFVTGNLLGLAGVCPFVGALSDLLGRRHVAVVGLVLVMVGQVVASTALSMNTFIAGMVISGVGAGISELTALAGTAELAPTSKRGTYVAVLIATIFPFCPSVMWAQLISAYASWRYIGILTAGWSFLGLLCVLFFYFPPPRVNSLGLSTSEIVERIDFLGGFLSVAGVVLFVAGMLWGGYQYAWTSAHTLVPLFLGLLLLVLFACWEIWGARYPMCPRRLGQATWNLSLTFVITFISGANFFSVLMLWPTQAFNVYGHDPVGVGLRGMPFGFCVMAGACLTLWLLSKTGGRIKWLLFAASVLMTAGSGSLAAARTDNIQGVYVALVIAGLGVGAIIVPASVLSTIICPDDLIATIAALTLAIRVVGGAVGYTVYYNVFYQKLVPVLTEKIAYAMVANGITNLTVIVEAIQLTGASLTMPILPLVGGNQTIWQQVVVAGQEAYATSYPWVYYCSIAFGAVSIFATEAVGRVLATNRQNRKAREATPSRPAPHASLHMFLDEEARAR</sequence>
<feature type="transmembrane region" description="Helical" evidence="7">
    <location>
        <begin position="94"/>
        <end position="111"/>
    </location>
</feature>
<dbReference type="Proteomes" id="UP001217918">
    <property type="component" value="Unassembled WGS sequence"/>
</dbReference>
<feature type="transmembrane region" description="Helical" evidence="7">
    <location>
        <begin position="186"/>
        <end position="206"/>
    </location>
</feature>
<evidence type="ECO:0000313" key="9">
    <source>
        <dbReference type="EMBL" id="KAK2069921.1"/>
    </source>
</evidence>
<dbReference type="Gene3D" id="1.20.1250.20">
    <property type="entry name" value="MFS general substrate transporter like domains"/>
    <property type="match status" value="2"/>
</dbReference>
<evidence type="ECO:0000256" key="4">
    <source>
        <dbReference type="ARBA" id="ARBA00022989"/>
    </source>
</evidence>
<evidence type="ECO:0000313" key="10">
    <source>
        <dbReference type="Proteomes" id="UP001217918"/>
    </source>
</evidence>
<feature type="domain" description="Major facilitator superfamily (MFS) profile" evidence="8">
    <location>
        <begin position="94"/>
        <end position="557"/>
    </location>
</feature>
<dbReference type="PANTHER" id="PTHR23501">
    <property type="entry name" value="MAJOR FACILITATOR SUPERFAMILY"/>
    <property type="match status" value="1"/>
</dbReference>
<keyword evidence="5 7" id="KW-0472">Membrane</keyword>
<feature type="transmembrane region" description="Helical" evidence="7">
    <location>
        <begin position="580"/>
        <end position="604"/>
    </location>
</feature>
<gene>
    <name evidence="9" type="ORF">P8C59_004462</name>
</gene>
<feature type="transmembrane region" description="Helical" evidence="7">
    <location>
        <begin position="161"/>
        <end position="180"/>
    </location>
</feature>
<feature type="transmembrane region" description="Helical" evidence="7">
    <location>
        <begin position="218"/>
        <end position="240"/>
    </location>
</feature>
<dbReference type="InterPro" id="IPR020846">
    <property type="entry name" value="MFS_dom"/>
</dbReference>
<organism evidence="9 10">
    <name type="scientific">Phyllachora maydis</name>
    <dbReference type="NCBI Taxonomy" id="1825666"/>
    <lineage>
        <taxon>Eukaryota</taxon>
        <taxon>Fungi</taxon>
        <taxon>Dikarya</taxon>
        <taxon>Ascomycota</taxon>
        <taxon>Pezizomycotina</taxon>
        <taxon>Sordariomycetes</taxon>
        <taxon>Sordariomycetidae</taxon>
        <taxon>Phyllachorales</taxon>
        <taxon>Phyllachoraceae</taxon>
        <taxon>Phyllachora</taxon>
    </lineage>
</organism>
<evidence type="ECO:0000259" key="8">
    <source>
        <dbReference type="PROSITE" id="PS50850"/>
    </source>
</evidence>
<feature type="transmembrane region" description="Helical" evidence="7">
    <location>
        <begin position="131"/>
        <end position="149"/>
    </location>
</feature>
<dbReference type="GO" id="GO:0022857">
    <property type="term" value="F:transmembrane transporter activity"/>
    <property type="evidence" value="ECO:0007669"/>
    <property type="project" value="InterPro"/>
</dbReference>
<feature type="region of interest" description="Disordered" evidence="6">
    <location>
        <begin position="37"/>
        <end position="81"/>
    </location>
</feature>
<feature type="transmembrane region" description="Helical" evidence="7">
    <location>
        <begin position="400"/>
        <end position="417"/>
    </location>
</feature>
<dbReference type="InterPro" id="IPR036259">
    <property type="entry name" value="MFS_trans_sf"/>
</dbReference>
<evidence type="ECO:0000256" key="7">
    <source>
        <dbReference type="SAM" id="Phobius"/>
    </source>
</evidence>
<dbReference type="PROSITE" id="PS50850">
    <property type="entry name" value="MFS"/>
    <property type="match status" value="1"/>
</dbReference>
<dbReference type="PANTHER" id="PTHR23501:SF109">
    <property type="entry name" value="MAJOR FACILITATOR SUPERFAMILY (MFS) PROFILE DOMAIN-CONTAINING PROTEIN-RELATED"/>
    <property type="match status" value="1"/>
</dbReference>
<dbReference type="FunFam" id="1.20.1250.20:FF:000784">
    <property type="entry name" value="MFS drug efflux pump"/>
    <property type="match status" value="1"/>
</dbReference>
<evidence type="ECO:0000256" key="2">
    <source>
        <dbReference type="ARBA" id="ARBA00022448"/>
    </source>
</evidence>
<name>A0AAD9I2F0_9PEZI</name>
<dbReference type="InterPro" id="IPR010573">
    <property type="entry name" value="MFS_Str1/Tri12-like"/>
</dbReference>
<comment type="caution">
    <text evidence="9">The sequence shown here is derived from an EMBL/GenBank/DDBJ whole genome shotgun (WGS) entry which is preliminary data.</text>
</comment>
<feature type="transmembrane region" description="Helical" evidence="7">
    <location>
        <begin position="322"/>
        <end position="343"/>
    </location>
</feature>
<protein>
    <recommendedName>
        <fullName evidence="8">Major facilitator superfamily (MFS) profile domain-containing protein</fullName>
    </recommendedName>
</protein>
<dbReference type="AlphaFoldDB" id="A0AAD9I2F0"/>
<feature type="transmembrane region" description="Helical" evidence="7">
    <location>
        <begin position="451"/>
        <end position="471"/>
    </location>
</feature>
<dbReference type="SUPFAM" id="SSF103473">
    <property type="entry name" value="MFS general substrate transporter"/>
    <property type="match status" value="1"/>
</dbReference>
<feature type="transmembrane region" description="Helical" evidence="7">
    <location>
        <begin position="290"/>
        <end position="310"/>
    </location>
</feature>
<feature type="transmembrane region" description="Helical" evidence="7">
    <location>
        <begin position="483"/>
        <end position="506"/>
    </location>
</feature>
<keyword evidence="4 7" id="KW-1133">Transmembrane helix</keyword>
<keyword evidence="10" id="KW-1185">Reference proteome</keyword>
<feature type="transmembrane region" description="Helical" evidence="7">
    <location>
        <begin position="246"/>
        <end position="269"/>
    </location>
</feature>
<evidence type="ECO:0000256" key="5">
    <source>
        <dbReference type="ARBA" id="ARBA00023136"/>
    </source>
</evidence>
<proteinExistence type="predicted"/>
<feature type="transmembrane region" description="Helical" evidence="7">
    <location>
        <begin position="355"/>
        <end position="380"/>
    </location>
</feature>
<evidence type="ECO:0000256" key="3">
    <source>
        <dbReference type="ARBA" id="ARBA00022692"/>
    </source>
</evidence>
<reference evidence="9" key="1">
    <citation type="journal article" date="2023" name="Mol. Plant Microbe Interact.">
        <title>Elucidating the Obligate Nature and Biological Capacity of an Invasive Fungal Corn Pathogen.</title>
        <authorList>
            <person name="MacCready J.S."/>
            <person name="Roggenkamp E.M."/>
            <person name="Gdanetz K."/>
            <person name="Chilvers M.I."/>
        </authorList>
    </citation>
    <scope>NUCLEOTIDE SEQUENCE</scope>
    <source>
        <strain evidence="9">PM02</strain>
    </source>
</reference>
<evidence type="ECO:0000256" key="1">
    <source>
        <dbReference type="ARBA" id="ARBA00004141"/>
    </source>
</evidence>
<evidence type="ECO:0000256" key="6">
    <source>
        <dbReference type="SAM" id="MobiDB-lite"/>
    </source>
</evidence>
<dbReference type="InterPro" id="IPR005829">
    <property type="entry name" value="Sugar_transporter_CS"/>
</dbReference>
<dbReference type="EMBL" id="JAQQPM010000003">
    <property type="protein sequence ID" value="KAK2069921.1"/>
    <property type="molecule type" value="Genomic_DNA"/>
</dbReference>
<feature type="compositionally biased region" description="Basic and acidic residues" evidence="6">
    <location>
        <begin position="61"/>
        <end position="81"/>
    </location>
</feature>
<keyword evidence="2" id="KW-0813">Transport</keyword>
<keyword evidence="3 7" id="KW-0812">Transmembrane</keyword>
<comment type="subcellular location">
    <subcellularLocation>
        <location evidence="1">Membrane</location>
        <topology evidence="1">Multi-pass membrane protein</topology>
    </subcellularLocation>
</comment>
<dbReference type="Pfam" id="PF06609">
    <property type="entry name" value="TRI12"/>
    <property type="match status" value="1"/>
</dbReference>
<dbReference type="PROSITE" id="PS00216">
    <property type="entry name" value="SUGAR_TRANSPORT_1"/>
    <property type="match status" value="1"/>
</dbReference>